<dbReference type="PROSITE" id="PS00893">
    <property type="entry name" value="NUDIX_BOX"/>
    <property type="match status" value="1"/>
</dbReference>
<evidence type="ECO:0000256" key="1">
    <source>
        <dbReference type="ARBA" id="ARBA00001946"/>
    </source>
</evidence>
<reference evidence="4 5" key="1">
    <citation type="submission" date="2016-03" db="EMBL/GenBank/DDBJ databases">
        <title>Draft genome sequence of Paenibacillus antarcticus CECT 5836.</title>
        <authorList>
            <person name="Shin S.-K."/>
            <person name="Yi H."/>
        </authorList>
    </citation>
    <scope>NUCLEOTIDE SEQUENCE [LARGE SCALE GENOMIC DNA]</scope>
    <source>
        <strain evidence="4 5">CECT 5836</strain>
    </source>
</reference>
<evidence type="ECO:0000313" key="5">
    <source>
        <dbReference type="Proteomes" id="UP000077355"/>
    </source>
</evidence>
<accession>A0A168PXM7</accession>
<keyword evidence="4" id="KW-0808">Transferase</keyword>
<dbReference type="RefSeq" id="WP_068648245.1">
    <property type="nucleotide sequence ID" value="NZ_CP043611.1"/>
</dbReference>
<keyword evidence="4" id="KW-0328">Glycosyltransferase</keyword>
<dbReference type="EMBL" id="LVJI01000009">
    <property type="protein sequence ID" value="OAB47169.1"/>
    <property type="molecule type" value="Genomic_DNA"/>
</dbReference>
<dbReference type="GO" id="GO:0016787">
    <property type="term" value="F:hydrolase activity"/>
    <property type="evidence" value="ECO:0007669"/>
    <property type="project" value="UniProtKB-KW"/>
</dbReference>
<evidence type="ECO:0000256" key="2">
    <source>
        <dbReference type="ARBA" id="ARBA00022801"/>
    </source>
</evidence>
<dbReference type="SUPFAM" id="SSF55811">
    <property type="entry name" value="Nudix"/>
    <property type="match status" value="1"/>
</dbReference>
<dbReference type="InterPro" id="IPR000086">
    <property type="entry name" value="NUDIX_hydrolase_dom"/>
</dbReference>
<comment type="cofactor">
    <cofactor evidence="1">
        <name>Mg(2+)</name>
        <dbReference type="ChEBI" id="CHEBI:18420"/>
    </cofactor>
</comment>
<keyword evidence="2" id="KW-0378">Hydrolase</keyword>
<dbReference type="OrthoDB" id="9787476at2"/>
<dbReference type="Proteomes" id="UP000077355">
    <property type="component" value="Unassembled WGS sequence"/>
</dbReference>
<dbReference type="AlphaFoldDB" id="A0A168PXM7"/>
<dbReference type="PANTHER" id="PTHR43046">
    <property type="entry name" value="GDP-MANNOSE MANNOSYL HYDROLASE"/>
    <property type="match status" value="1"/>
</dbReference>
<dbReference type="InterPro" id="IPR020084">
    <property type="entry name" value="NUDIX_hydrolase_CS"/>
</dbReference>
<keyword evidence="5" id="KW-1185">Reference proteome</keyword>
<protein>
    <submittedName>
        <fullName evidence="4">Phosphatidylinositol alpha-mannosyltransferase</fullName>
    </submittedName>
</protein>
<dbReference type="Gene3D" id="3.90.79.10">
    <property type="entry name" value="Nucleoside Triphosphate Pyrophosphohydrolase"/>
    <property type="match status" value="1"/>
</dbReference>
<dbReference type="CDD" id="cd02883">
    <property type="entry name" value="NUDIX_Hydrolase"/>
    <property type="match status" value="1"/>
</dbReference>
<sequence>MLSKLINLLPRDWLVLLYKHTPFTKFKNWVVYRAQHKFLVAVLGVITNDEGQVLLLKHVYREQPWGIPGGWMELEKPEDGLTREVFEETGLKVQIIGLSRAIFGQKPNRVDLVFKGRIIEGAFIRSTEISEILYCSIGSWPDGMPTEQKKLIEEILSDG</sequence>
<dbReference type="InterPro" id="IPR015797">
    <property type="entry name" value="NUDIX_hydrolase-like_dom_sf"/>
</dbReference>
<gene>
    <name evidence="4" type="ORF">PBAT_07780</name>
</gene>
<feature type="domain" description="Nudix hydrolase" evidence="3">
    <location>
        <begin position="37"/>
        <end position="158"/>
    </location>
</feature>
<dbReference type="GO" id="GO:0016757">
    <property type="term" value="F:glycosyltransferase activity"/>
    <property type="evidence" value="ECO:0007669"/>
    <property type="project" value="UniProtKB-KW"/>
</dbReference>
<comment type="caution">
    <text evidence="4">The sequence shown here is derived from an EMBL/GenBank/DDBJ whole genome shotgun (WGS) entry which is preliminary data.</text>
</comment>
<dbReference type="Pfam" id="PF00293">
    <property type="entry name" value="NUDIX"/>
    <property type="match status" value="1"/>
</dbReference>
<name>A0A168PXM7_9BACL</name>
<dbReference type="PROSITE" id="PS51462">
    <property type="entry name" value="NUDIX"/>
    <property type="match status" value="1"/>
</dbReference>
<evidence type="ECO:0000313" key="4">
    <source>
        <dbReference type="EMBL" id="OAB47169.1"/>
    </source>
</evidence>
<dbReference type="PANTHER" id="PTHR43046:SF14">
    <property type="entry name" value="MUTT_NUDIX FAMILY PROTEIN"/>
    <property type="match status" value="1"/>
</dbReference>
<organism evidence="4 5">
    <name type="scientific">Paenibacillus antarcticus</name>
    <dbReference type="NCBI Taxonomy" id="253703"/>
    <lineage>
        <taxon>Bacteria</taxon>
        <taxon>Bacillati</taxon>
        <taxon>Bacillota</taxon>
        <taxon>Bacilli</taxon>
        <taxon>Bacillales</taxon>
        <taxon>Paenibacillaceae</taxon>
        <taxon>Paenibacillus</taxon>
    </lineage>
</organism>
<evidence type="ECO:0000259" key="3">
    <source>
        <dbReference type="PROSITE" id="PS51462"/>
    </source>
</evidence>
<proteinExistence type="predicted"/>